<evidence type="ECO:0000256" key="9">
    <source>
        <dbReference type="SAM" id="MobiDB-lite"/>
    </source>
</evidence>
<sequence length="298" mass="34275">MAAKRKYQETDLQEVVHESRQFQVYGNTSKPAKKPRRFEPPAQRKQAHSSSVNAIKKRLRDVTRKLERSEDLPADMRIESERALAAYQQELASAQAEKIRQKMIKKYHMVRFFERQKATRLLKKLRKRLLEAESTEEVEILKAQMHEAEVDLNYTQYSPLSEPYISLYPQGKPSPADDPDSSKETGPKPKPPMWSEVEKSMEEGTLTRLRNRTRAEPAQVSKPSERKVLKAKAQPAPVDTTGMNRRERRSERGAKEPRTKNRSMAFAKNEAFGASQALIRSKDARQDDDASDGGFFEE</sequence>
<dbReference type="Pfam" id="PF10153">
    <property type="entry name" value="Efg1"/>
    <property type="match status" value="1"/>
</dbReference>
<evidence type="ECO:0000256" key="7">
    <source>
        <dbReference type="ARBA" id="ARBA00023054"/>
    </source>
</evidence>
<dbReference type="InterPro" id="IPR050786">
    <property type="entry name" value="EFG1_rRNA-proc"/>
</dbReference>
<keyword evidence="7" id="KW-0175">Coiled coil</keyword>
<comment type="function">
    <text evidence="1">Involved in rRNA processing.</text>
</comment>
<feature type="compositionally biased region" description="Polar residues" evidence="9">
    <location>
        <begin position="21"/>
        <end position="30"/>
    </location>
</feature>
<dbReference type="GO" id="GO:0030688">
    <property type="term" value="C:preribosome, small subunit precursor"/>
    <property type="evidence" value="ECO:0007669"/>
    <property type="project" value="TreeGrafter"/>
</dbReference>
<evidence type="ECO:0000256" key="6">
    <source>
        <dbReference type="ARBA" id="ARBA00022552"/>
    </source>
</evidence>
<feature type="compositionally biased region" description="Acidic residues" evidence="9">
    <location>
        <begin position="289"/>
        <end position="298"/>
    </location>
</feature>
<evidence type="ECO:0000256" key="4">
    <source>
        <dbReference type="ARBA" id="ARBA00018689"/>
    </source>
</evidence>
<gene>
    <name evidence="10" type="ORF">L207DRAFT_568698</name>
</gene>
<feature type="region of interest" description="Disordered" evidence="9">
    <location>
        <begin position="21"/>
        <end position="53"/>
    </location>
</feature>
<dbReference type="PANTHER" id="PTHR33911">
    <property type="entry name" value="RRNA-PROCESSING PROTEIN EFG1"/>
    <property type="match status" value="1"/>
</dbReference>
<reference evidence="10 11" key="1">
    <citation type="submission" date="2016-04" db="EMBL/GenBank/DDBJ databases">
        <title>A degradative enzymes factory behind the ericoid mycorrhizal symbiosis.</title>
        <authorList>
            <consortium name="DOE Joint Genome Institute"/>
            <person name="Martino E."/>
            <person name="Morin E."/>
            <person name="Grelet G."/>
            <person name="Kuo A."/>
            <person name="Kohler A."/>
            <person name="Daghino S."/>
            <person name="Barry K."/>
            <person name="Choi C."/>
            <person name="Cichocki N."/>
            <person name="Clum A."/>
            <person name="Copeland A."/>
            <person name="Hainaut M."/>
            <person name="Haridas S."/>
            <person name="Labutti K."/>
            <person name="Lindquist E."/>
            <person name="Lipzen A."/>
            <person name="Khouja H.-R."/>
            <person name="Murat C."/>
            <person name="Ohm R."/>
            <person name="Olson A."/>
            <person name="Spatafora J."/>
            <person name="Veneault-Fourrey C."/>
            <person name="Henrissat B."/>
            <person name="Grigoriev I."/>
            <person name="Martin F."/>
            <person name="Perotto S."/>
        </authorList>
    </citation>
    <scope>NUCLEOTIDE SEQUENCE [LARGE SCALE GENOMIC DNA]</scope>
    <source>
        <strain evidence="10 11">F</strain>
    </source>
</reference>
<comment type="similarity">
    <text evidence="3">Belongs to the EFG1 family.</text>
</comment>
<keyword evidence="11" id="KW-1185">Reference proteome</keyword>
<comment type="subcellular location">
    <subcellularLocation>
        <location evidence="2">Nucleus</location>
        <location evidence="2">Nucleolus</location>
    </subcellularLocation>
</comment>
<proteinExistence type="inferred from homology"/>
<evidence type="ECO:0000256" key="2">
    <source>
        <dbReference type="ARBA" id="ARBA00004604"/>
    </source>
</evidence>
<dbReference type="EMBL" id="KZ613950">
    <property type="protein sequence ID" value="PMD36439.1"/>
    <property type="molecule type" value="Genomic_DNA"/>
</dbReference>
<dbReference type="STRING" id="1149755.A0A2J6RD57"/>
<feature type="region of interest" description="Disordered" evidence="9">
    <location>
        <begin position="163"/>
        <end position="298"/>
    </location>
</feature>
<accession>A0A2J6RD57</accession>
<evidence type="ECO:0000256" key="8">
    <source>
        <dbReference type="ARBA" id="ARBA00023242"/>
    </source>
</evidence>
<keyword evidence="6" id="KW-0698">rRNA processing</keyword>
<feature type="compositionally biased region" description="Basic and acidic residues" evidence="9">
    <location>
        <begin position="244"/>
        <end position="259"/>
    </location>
</feature>
<dbReference type="GO" id="GO:0005730">
    <property type="term" value="C:nucleolus"/>
    <property type="evidence" value="ECO:0007669"/>
    <property type="project" value="UniProtKB-SubCell"/>
</dbReference>
<protein>
    <recommendedName>
        <fullName evidence="4">rRNA-processing protein EFG1</fullName>
    </recommendedName>
    <alternativeName>
        <fullName evidence="5">rRNA-processing protein efg1</fullName>
    </alternativeName>
</protein>
<dbReference type="AlphaFoldDB" id="A0A2J6RD57"/>
<evidence type="ECO:0000313" key="11">
    <source>
        <dbReference type="Proteomes" id="UP000235786"/>
    </source>
</evidence>
<evidence type="ECO:0000256" key="1">
    <source>
        <dbReference type="ARBA" id="ARBA00002773"/>
    </source>
</evidence>
<evidence type="ECO:0000256" key="5">
    <source>
        <dbReference type="ARBA" id="ARBA00019827"/>
    </source>
</evidence>
<dbReference type="Proteomes" id="UP000235786">
    <property type="component" value="Unassembled WGS sequence"/>
</dbReference>
<evidence type="ECO:0000256" key="3">
    <source>
        <dbReference type="ARBA" id="ARBA00006916"/>
    </source>
</evidence>
<evidence type="ECO:0000313" key="10">
    <source>
        <dbReference type="EMBL" id="PMD36439.1"/>
    </source>
</evidence>
<dbReference type="PANTHER" id="PTHR33911:SF1">
    <property type="entry name" value="RRNA-PROCESSING PROTEIN EFG1"/>
    <property type="match status" value="1"/>
</dbReference>
<dbReference type="InterPro" id="IPR019310">
    <property type="entry name" value="Efg1"/>
</dbReference>
<dbReference type="GO" id="GO:0000462">
    <property type="term" value="P:maturation of SSU-rRNA from tricistronic rRNA transcript (SSU-rRNA, 5.8S rRNA, LSU-rRNA)"/>
    <property type="evidence" value="ECO:0007669"/>
    <property type="project" value="TreeGrafter"/>
</dbReference>
<keyword evidence="8" id="KW-0539">Nucleus</keyword>
<dbReference type="OrthoDB" id="47732at2759"/>
<organism evidence="10 11">
    <name type="scientific">Hyaloscypha variabilis (strain UAMH 11265 / GT02V1 / F)</name>
    <name type="common">Meliniomyces variabilis</name>
    <dbReference type="NCBI Taxonomy" id="1149755"/>
    <lineage>
        <taxon>Eukaryota</taxon>
        <taxon>Fungi</taxon>
        <taxon>Dikarya</taxon>
        <taxon>Ascomycota</taxon>
        <taxon>Pezizomycotina</taxon>
        <taxon>Leotiomycetes</taxon>
        <taxon>Helotiales</taxon>
        <taxon>Hyaloscyphaceae</taxon>
        <taxon>Hyaloscypha</taxon>
        <taxon>Hyaloscypha variabilis</taxon>
    </lineage>
</organism>
<name>A0A2J6RD57_HYAVF</name>